<comment type="caution">
    <text evidence="4">The sequence shown here is derived from an EMBL/GenBank/DDBJ whole genome shotgun (WGS) entry which is preliminary data.</text>
</comment>
<dbReference type="PANTHER" id="PTHR42748">
    <property type="entry name" value="NITROGEN METABOLITE REPRESSION PROTEIN NMRA FAMILY MEMBER"/>
    <property type="match status" value="1"/>
</dbReference>
<reference evidence="5" key="1">
    <citation type="journal article" date="2016" name="Genome Biol. Evol.">
        <title>Comparative 'omics' of the Fusarium fujikuroi species complex highlights differences in genetic potential and metabolite synthesis.</title>
        <authorList>
            <person name="Niehaus E.-M."/>
            <person name="Muensterkoetter M."/>
            <person name="Proctor R.H."/>
            <person name="Brown D.W."/>
            <person name="Sharon A."/>
            <person name="Idan Y."/>
            <person name="Oren-Young L."/>
            <person name="Sieber C.M."/>
            <person name="Novak O."/>
            <person name="Pencik A."/>
            <person name="Tarkowska D."/>
            <person name="Hromadova K."/>
            <person name="Freeman S."/>
            <person name="Maymon M."/>
            <person name="Elazar M."/>
            <person name="Youssef S.A."/>
            <person name="El-Shabrawy E.S.M."/>
            <person name="Shalaby A.B.A."/>
            <person name="Houterman P."/>
            <person name="Brock N.L."/>
            <person name="Burkhardt I."/>
            <person name="Tsavkelova E.A."/>
            <person name="Dickschat J.S."/>
            <person name="Galuszka P."/>
            <person name="Gueldener U."/>
            <person name="Tudzynski B."/>
        </authorList>
    </citation>
    <scope>NUCLEOTIDE SEQUENCE [LARGE SCALE GENOMIC DNA]</scope>
    <source>
        <strain evidence="5">MRC7560</strain>
    </source>
</reference>
<evidence type="ECO:0000313" key="4">
    <source>
        <dbReference type="EMBL" id="CVL06719.1"/>
    </source>
</evidence>
<dbReference type="InterPro" id="IPR036291">
    <property type="entry name" value="NAD(P)-bd_dom_sf"/>
</dbReference>
<protein>
    <recommendedName>
        <fullName evidence="3">NmrA-like domain-containing protein</fullName>
    </recommendedName>
</protein>
<gene>
    <name evidence="4" type="ORF">FMAN_11838</name>
</gene>
<dbReference type="Pfam" id="PF05368">
    <property type="entry name" value="NmrA"/>
    <property type="match status" value="1"/>
</dbReference>
<dbReference type="RefSeq" id="XP_041690023.1">
    <property type="nucleotide sequence ID" value="XM_041824554.1"/>
</dbReference>
<dbReference type="EMBL" id="FCQH01000018">
    <property type="protein sequence ID" value="CVL06719.1"/>
    <property type="molecule type" value="Genomic_DNA"/>
</dbReference>
<comment type="similarity">
    <text evidence="1">Belongs to the NmrA-type oxidoreductase family.</text>
</comment>
<proteinExistence type="inferred from homology"/>
<dbReference type="InterPro" id="IPR008030">
    <property type="entry name" value="NmrA-like"/>
</dbReference>
<evidence type="ECO:0000313" key="5">
    <source>
        <dbReference type="Proteomes" id="UP000184255"/>
    </source>
</evidence>
<keyword evidence="2" id="KW-0521">NADP</keyword>
<keyword evidence="5" id="KW-1185">Reference proteome</keyword>
<dbReference type="SUPFAM" id="SSF51735">
    <property type="entry name" value="NAD(P)-binding Rossmann-fold domains"/>
    <property type="match status" value="1"/>
</dbReference>
<sequence>MPTVLVVGATGQQGGGVVKALLSSGRTDLAVRALTRNTTSVPAYSLANRGVQLVKGDLLDLESLAQALVGVDAAYLVTDFRGYKDTDGELEQGRQFIDAAKTAGLKHVVFSSVAGADIAQAVDHFYTKYKLEEYLRESGLSWTIVRPVGFMEVIPPPGIGRSFFLGAMAALLGNTKQKYIACEDIGKTVAMALLSPTRFKKRTLTIAGQVANVTELRAALEDGEGQRGWPQIWLPRWLVIRLTPHHYKQMFDWLYYDNCQPGEVEETRTLLPDLIDIKLWAARQKAERDVQ</sequence>
<name>A0A1L7U8L5_FUSMA</name>
<evidence type="ECO:0000259" key="3">
    <source>
        <dbReference type="Pfam" id="PF05368"/>
    </source>
</evidence>
<evidence type="ECO:0000256" key="1">
    <source>
        <dbReference type="ARBA" id="ARBA00006328"/>
    </source>
</evidence>
<dbReference type="CDD" id="cd05251">
    <property type="entry name" value="NmrA_like_SDR_a"/>
    <property type="match status" value="1"/>
</dbReference>
<dbReference type="AlphaFoldDB" id="A0A1L7U8L5"/>
<dbReference type="InterPro" id="IPR051164">
    <property type="entry name" value="NmrA-like_oxidored"/>
</dbReference>
<evidence type="ECO:0000256" key="2">
    <source>
        <dbReference type="ARBA" id="ARBA00022857"/>
    </source>
</evidence>
<dbReference type="Gene3D" id="3.90.25.10">
    <property type="entry name" value="UDP-galactose 4-epimerase, domain 1"/>
    <property type="match status" value="1"/>
</dbReference>
<accession>A0A1L7U8L5</accession>
<dbReference type="VEuPathDB" id="FungiDB:FMAN_11838"/>
<dbReference type="Proteomes" id="UP000184255">
    <property type="component" value="Unassembled WGS sequence"/>
</dbReference>
<dbReference type="PANTHER" id="PTHR42748:SF7">
    <property type="entry name" value="NMRA LIKE REDOX SENSOR 1-RELATED"/>
    <property type="match status" value="1"/>
</dbReference>
<dbReference type="Gene3D" id="3.40.50.720">
    <property type="entry name" value="NAD(P)-binding Rossmann-like Domain"/>
    <property type="match status" value="1"/>
</dbReference>
<organism evidence="4 5">
    <name type="scientific">Fusarium mangiferae</name>
    <name type="common">Mango malformation disease fungus</name>
    <dbReference type="NCBI Taxonomy" id="192010"/>
    <lineage>
        <taxon>Eukaryota</taxon>
        <taxon>Fungi</taxon>
        <taxon>Dikarya</taxon>
        <taxon>Ascomycota</taxon>
        <taxon>Pezizomycotina</taxon>
        <taxon>Sordariomycetes</taxon>
        <taxon>Hypocreomycetidae</taxon>
        <taxon>Hypocreales</taxon>
        <taxon>Nectriaceae</taxon>
        <taxon>Fusarium</taxon>
        <taxon>Fusarium fujikuroi species complex</taxon>
    </lineage>
</organism>
<dbReference type="GeneID" id="65091088"/>
<feature type="domain" description="NmrA-like" evidence="3">
    <location>
        <begin position="3"/>
        <end position="223"/>
    </location>
</feature>